<dbReference type="RefSeq" id="WP_024099425.1">
    <property type="nucleotide sequence ID" value="NZ_CP010591.1"/>
</dbReference>
<dbReference type="Gene3D" id="3.40.50.1820">
    <property type="entry name" value="alpha/beta hydrolase"/>
    <property type="match status" value="1"/>
</dbReference>
<gene>
    <name evidence="2" type="ORF">PhaeoP63_03945</name>
</gene>
<dbReference type="PIRSF" id="PIRSF037442">
    <property type="entry name" value="UCP037442_abhydr"/>
    <property type="match status" value="1"/>
</dbReference>
<geneLocation type="plasmid" evidence="3">
    <name>pp63_b</name>
</geneLocation>
<dbReference type="SUPFAM" id="SSF53474">
    <property type="entry name" value="alpha/beta-Hydrolases"/>
    <property type="match status" value="1"/>
</dbReference>
<dbReference type="EMBL" id="CP010786">
    <property type="protein sequence ID" value="ATF07977.1"/>
    <property type="molecule type" value="Genomic_DNA"/>
</dbReference>
<proteinExistence type="predicted"/>
<reference evidence="2 3" key="1">
    <citation type="journal article" date="2017" name="Front. Microbiol.">
        <title>Phaeobacter piscinae sp. nov., a species of the Roseobacter group and potential aquaculture probiont.</title>
        <authorList>
            <person name="Sonnenschein E.C."/>
            <person name="Phippen C.B.W."/>
            <person name="Nielsen K.F."/>
            <person name="Mateiu R.V."/>
            <person name="Melchiorsen J."/>
            <person name="Gram L."/>
            <person name="Overmann J."/>
            <person name="Freese H.M."/>
        </authorList>
    </citation>
    <scope>NUCLEOTIDE SEQUENCE [LARGE SCALE GENOMIC DNA]</scope>
    <source>
        <strain evidence="2 3">P63</strain>
    </source>
</reference>
<dbReference type="Pfam" id="PF12697">
    <property type="entry name" value="Abhydrolase_6"/>
    <property type="match status" value="1"/>
</dbReference>
<keyword evidence="2" id="KW-0614">Plasmid</keyword>
<evidence type="ECO:0000313" key="3">
    <source>
        <dbReference type="Proteomes" id="UP000217545"/>
    </source>
</evidence>
<dbReference type="Proteomes" id="UP000217545">
    <property type="component" value="Plasmid pP63_b"/>
</dbReference>
<dbReference type="InterPro" id="IPR017208">
    <property type="entry name" value="UCP037442_abhydr"/>
</dbReference>
<dbReference type="GO" id="GO:0016787">
    <property type="term" value="F:hydrolase activity"/>
    <property type="evidence" value="ECO:0007669"/>
    <property type="project" value="UniProtKB-KW"/>
</dbReference>
<dbReference type="AlphaFoldDB" id="A0AAC9ZD40"/>
<dbReference type="InterPro" id="IPR000073">
    <property type="entry name" value="AB_hydrolase_1"/>
</dbReference>
<organism evidence="2 3">
    <name type="scientific">Phaeobacter gallaeciensis</name>
    <dbReference type="NCBI Taxonomy" id="60890"/>
    <lineage>
        <taxon>Bacteria</taxon>
        <taxon>Pseudomonadati</taxon>
        <taxon>Pseudomonadota</taxon>
        <taxon>Alphaproteobacteria</taxon>
        <taxon>Rhodobacterales</taxon>
        <taxon>Roseobacteraceae</taxon>
        <taxon>Phaeobacter</taxon>
    </lineage>
</organism>
<name>A0AAC9ZD40_9RHOB</name>
<accession>A0AAC9ZD40</accession>
<feature type="domain" description="AB hydrolase-1" evidence="1">
    <location>
        <begin position="34"/>
        <end position="244"/>
    </location>
</feature>
<evidence type="ECO:0000259" key="1">
    <source>
        <dbReference type="Pfam" id="PF12697"/>
    </source>
</evidence>
<keyword evidence="2" id="KW-0378">Hydrolase</keyword>
<evidence type="ECO:0000313" key="2">
    <source>
        <dbReference type="EMBL" id="ATF07977.1"/>
    </source>
</evidence>
<dbReference type="GeneID" id="31848431"/>
<dbReference type="InterPro" id="IPR029058">
    <property type="entry name" value="AB_hydrolase_fold"/>
</dbReference>
<protein>
    <submittedName>
        <fullName evidence="2">Alpha/beta hydrolase</fullName>
    </submittedName>
</protein>
<sequence length="295" mass="32819">MMEQAAEKVAIPCAGSTIVGTFYRASGSPRASLVLNGATGVPQRFYRHFVQWAVQQGLNVLTYDYRDFGESLTRHQKDSPLTMADWMLDDQSAALAALVNLAPHGPIWVLGHSLGGLGVAFHDYDPRVTRITTIGSGFAYHWDHPWSYRPLVLTFWFLLGPLATALMGYLPGKSLGFGSDLPAGVYWQWRRWCTRRDFFASDIGSALPRPDYKRPLPQLRICVAKDDVVVPPSGVQRYADTLRDCGGRFVTFDPAEYDRKFLGHIELLGAGNEAVWSDLLALSETTHEDIDAVRA</sequence>